<name>A0A9P0D4N5_9CUCU</name>
<organism evidence="1 2">
    <name type="scientific">Psylliodes chrysocephalus</name>
    <dbReference type="NCBI Taxonomy" id="3402493"/>
    <lineage>
        <taxon>Eukaryota</taxon>
        <taxon>Metazoa</taxon>
        <taxon>Ecdysozoa</taxon>
        <taxon>Arthropoda</taxon>
        <taxon>Hexapoda</taxon>
        <taxon>Insecta</taxon>
        <taxon>Pterygota</taxon>
        <taxon>Neoptera</taxon>
        <taxon>Endopterygota</taxon>
        <taxon>Coleoptera</taxon>
        <taxon>Polyphaga</taxon>
        <taxon>Cucujiformia</taxon>
        <taxon>Chrysomeloidea</taxon>
        <taxon>Chrysomelidae</taxon>
        <taxon>Galerucinae</taxon>
        <taxon>Alticini</taxon>
        <taxon>Psylliodes</taxon>
    </lineage>
</organism>
<protein>
    <submittedName>
        <fullName evidence="1">Uncharacterized protein</fullName>
    </submittedName>
</protein>
<sequence length="337" mass="38627">MNLLYLSRTGSNMSGEYSGLQARIKKHNAKALYILCAAHFLNLIGSCAAESCLQATEFFMLLNELYFFFSSSTARWDILKQTLSESENGDGEARNNLLPKKLSATRWSAGADATRALYSCYDSYQNALQNLVDDPNQPPVTKVQATGLRAAISKLETGILLEVWNKLLPKFDSVSKTLQKQSTDVSLVTKLYDSLILYVSSLRTDETFEEIEQNAKDLTKCNIYKLEVNRIRIRKQAFDDSKEIETNFDEKQNMKINTFYVILNNLSSERIRRQIAYERVSNTFGFMGSLCHLSDNQISIEAANLWQRYQSELDRDFAEECIQFKYFLKALKEENKE</sequence>
<keyword evidence="2" id="KW-1185">Reference proteome</keyword>
<evidence type="ECO:0000313" key="1">
    <source>
        <dbReference type="EMBL" id="CAH1111924.1"/>
    </source>
</evidence>
<dbReference type="PANTHER" id="PTHR45749:SF23">
    <property type="entry name" value="ZINC FINGER MYM-TYPE PROTEIN 1-LIKE"/>
    <property type="match status" value="1"/>
</dbReference>
<dbReference type="InterPro" id="IPR012337">
    <property type="entry name" value="RNaseH-like_sf"/>
</dbReference>
<dbReference type="AlphaFoldDB" id="A0A9P0D4N5"/>
<dbReference type="PANTHER" id="PTHR45749">
    <property type="match status" value="1"/>
</dbReference>
<dbReference type="Proteomes" id="UP001153636">
    <property type="component" value="Chromosome 6"/>
</dbReference>
<reference evidence="1" key="1">
    <citation type="submission" date="2022-01" db="EMBL/GenBank/DDBJ databases">
        <authorList>
            <person name="King R."/>
        </authorList>
    </citation>
    <scope>NUCLEOTIDE SEQUENCE</scope>
</reference>
<gene>
    <name evidence="1" type="ORF">PSYICH_LOCUS12047</name>
</gene>
<proteinExistence type="predicted"/>
<dbReference type="EMBL" id="OV651818">
    <property type="protein sequence ID" value="CAH1111924.1"/>
    <property type="molecule type" value="Genomic_DNA"/>
</dbReference>
<evidence type="ECO:0000313" key="2">
    <source>
        <dbReference type="Proteomes" id="UP001153636"/>
    </source>
</evidence>
<accession>A0A9P0D4N5</accession>
<dbReference type="SUPFAM" id="SSF53098">
    <property type="entry name" value="Ribonuclease H-like"/>
    <property type="match status" value="1"/>
</dbReference>
<dbReference type="OrthoDB" id="6783070at2759"/>